<dbReference type="STRING" id="1077936.SAMN05421545_2233"/>
<dbReference type="OrthoDB" id="1222242at2"/>
<dbReference type="Proteomes" id="UP000185924">
    <property type="component" value="Unassembled WGS sequence"/>
</dbReference>
<keyword evidence="2" id="KW-1185">Reference proteome</keyword>
<organism evidence="1 2">
    <name type="scientific">Pontibacter lucknowensis</name>
    <dbReference type="NCBI Taxonomy" id="1077936"/>
    <lineage>
        <taxon>Bacteria</taxon>
        <taxon>Pseudomonadati</taxon>
        <taxon>Bacteroidota</taxon>
        <taxon>Cytophagia</taxon>
        <taxon>Cytophagales</taxon>
        <taxon>Hymenobacteraceae</taxon>
        <taxon>Pontibacter</taxon>
    </lineage>
</organism>
<gene>
    <name evidence="1" type="ORF">SAMN05421545_2233</name>
</gene>
<proteinExistence type="predicted"/>
<dbReference type="AlphaFoldDB" id="A0A1N6Y367"/>
<dbReference type="EMBL" id="FTNM01000003">
    <property type="protein sequence ID" value="SIR09008.1"/>
    <property type="molecule type" value="Genomic_DNA"/>
</dbReference>
<sequence>MNSISKKKLFYPIATCLRHYLHEYDRETKLPVRYEDLIHYTDSFPYYDKKGHDTLWETIMFDQQEQAELSKGLTQIYALLKTDGDMSVMEHLYVSRVDYCTFGNSNPFRVQIMNQLNDNYDYFYVKRADASRIYGLELEYILSPNRINYLVDGDTLIEEHIAGIPGDLFIKEYLNRKGTNKVRIAKEFVKFNERCFVRLLGDMRSYNYVVDITPDFEDEQYRVRPIDFDQQSYEGRKSMYLPQFFKDNNVIVDLVLTLLKPDVIKQYQNEERTLIFRRLRTARYRLKDLIDCMRGDTISTPEKIEQLKQELAQHHKSDEFLKCEGMGDLVRLNLKTIMKKAKIR</sequence>
<dbReference type="RefSeq" id="WP_076422172.1">
    <property type="nucleotide sequence ID" value="NZ_FTNM01000003.1"/>
</dbReference>
<protein>
    <submittedName>
        <fullName evidence="1">Uncharacterized protein</fullName>
    </submittedName>
</protein>
<evidence type="ECO:0000313" key="2">
    <source>
        <dbReference type="Proteomes" id="UP000185924"/>
    </source>
</evidence>
<name>A0A1N6Y367_9BACT</name>
<accession>A0A1N6Y367</accession>
<evidence type="ECO:0000313" key="1">
    <source>
        <dbReference type="EMBL" id="SIR09008.1"/>
    </source>
</evidence>
<reference evidence="2" key="1">
    <citation type="submission" date="2017-01" db="EMBL/GenBank/DDBJ databases">
        <authorList>
            <person name="Varghese N."/>
            <person name="Submissions S."/>
        </authorList>
    </citation>
    <scope>NUCLEOTIDE SEQUENCE [LARGE SCALE GENOMIC DNA]</scope>
    <source>
        <strain evidence="2">DM9</strain>
    </source>
</reference>